<protein>
    <submittedName>
        <fullName evidence="1">DEPDC1 isoform 5</fullName>
    </submittedName>
</protein>
<dbReference type="EMBL" id="NDHI03003382">
    <property type="protein sequence ID" value="PNJ71815.1"/>
    <property type="molecule type" value="Genomic_DNA"/>
</dbReference>
<evidence type="ECO:0000313" key="1">
    <source>
        <dbReference type="EMBL" id="PNJ71815.1"/>
    </source>
</evidence>
<comment type="caution">
    <text evidence="1">The sequence shown here is derived from an EMBL/GenBank/DDBJ whole genome shotgun (WGS) entry which is preliminary data.</text>
</comment>
<gene>
    <name evidence="1" type="ORF">CR201_G0008574</name>
</gene>
<organism evidence="1">
    <name type="scientific">Pongo abelii</name>
    <name type="common">Sumatran orangutan</name>
    <name type="synonym">Pongo pygmaeus abelii</name>
    <dbReference type="NCBI Taxonomy" id="9601"/>
    <lineage>
        <taxon>Eukaryota</taxon>
        <taxon>Metazoa</taxon>
        <taxon>Chordata</taxon>
        <taxon>Craniata</taxon>
        <taxon>Vertebrata</taxon>
        <taxon>Euteleostomi</taxon>
        <taxon>Mammalia</taxon>
        <taxon>Eutheria</taxon>
        <taxon>Euarchontoglires</taxon>
        <taxon>Primates</taxon>
        <taxon>Haplorrhini</taxon>
        <taxon>Catarrhini</taxon>
        <taxon>Hominidae</taxon>
        <taxon>Pongo</taxon>
    </lineage>
</organism>
<name>A0A2J8WPZ8_PONAB</name>
<accession>A0A2J8WPZ8</accession>
<proteinExistence type="predicted"/>
<reference evidence="1" key="1">
    <citation type="submission" date="2017-12" db="EMBL/GenBank/DDBJ databases">
        <title>High-resolution comparative analysis of great ape genomes.</title>
        <authorList>
            <person name="Pollen A."/>
            <person name="Hastie A."/>
            <person name="Hormozdiari F."/>
            <person name="Dougherty M."/>
            <person name="Liu R."/>
            <person name="Chaisson M."/>
            <person name="Hoppe E."/>
            <person name="Hill C."/>
            <person name="Pang A."/>
            <person name="Hillier L."/>
            <person name="Baker C."/>
            <person name="Armstrong J."/>
            <person name="Shendure J."/>
            <person name="Paten B."/>
            <person name="Wilson R."/>
            <person name="Chao H."/>
            <person name="Schneider V."/>
            <person name="Ventura M."/>
            <person name="Kronenberg Z."/>
            <person name="Murali S."/>
            <person name="Gordon D."/>
            <person name="Cantsilieris S."/>
            <person name="Munson K."/>
            <person name="Nelson B."/>
            <person name="Raja A."/>
            <person name="Underwood J."/>
            <person name="Diekhans M."/>
            <person name="Fiddes I."/>
            <person name="Haussler D."/>
            <person name="Eichler E."/>
        </authorList>
    </citation>
    <scope>NUCLEOTIDE SEQUENCE [LARGE SCALE GENOMIC DNA]</scope>
    <source>
        <strain evidence="1">Susie</strain>
    </source>
</reference>
<dbReference type="AlphaFoldDB" id="A0A2J8WPZ8"/>
<sequence>MYNMANTSKHGVVILQNKSDDLPHWVLSAMKCLA</sequence>
<feature type="non-terminal residue" evidence="1">
    <location>
        <position position="34"/>
    </location>
</feature>